<dbReference type="Pfam" id="PF00233">
    <property type="entry name" value="PDEase_I"/>
    <property type="match status" value="1"/>
</dbReference>
<evidence type="ECO:0000256" key="2">
    <source>
        <dbReference type="ARBA" id="ARBA00022692"/>
    </source>
</evidence>
<keyword evidence="3 9" id="KW-0479">Metal-binding</keyword>
<dbReference type="Proteomes" id="UP000013827">
    <property type="component" value="Unassembled WGS sequence"/>
</dbReference>
<feature type="binding site" evidence="9">
    <location>
        <position position="332"/>
    </location>
    <ligand>
        <name>Zn(2+)</name>
        <dbReference type="ChEBI" id="CHEBI:29105"/>
        <label>1</label>
    </ligand>
</feature>
<dbReference type="GO" id="GO:0016020">
    <property type="term" value="C:membrane"/>
    <property type="evidence" value="ECO:0007669"/>
    <property type="project" value="UniProtKB-SubCell"/>
</dbReference>
<feature type="binding site" evidence="8">
    <location>
        <position position="538"/>
    </location>
    <ligand>
        <name>AMP</name>
        <dbReference type="ChEBI" id="CHEBI:456215"/>
    </ligand>
</feature>
<feature type="compositionally biased region" description="Polar residues" evidence="10">
    <location>
        <begin position="193"/>
        <end position="210"/>
    </location>
</feature>
<evidence type="ECO:0000313" key="14">
    <source>
        <dbReference type="Proteomes" id="UP000013827"/>
    </source>
</evidence>
<dbReference type="SUPFAM" id="SSF109604">
    <property type="entry name" value="HD-domain/PDEase-like"/>
    <property type="match status" value="1"/>
</dbReference>
<comment type="subcellular location">
    <subcellularLocation>
        <location evidence="1">Membrane</location>
        <topology evidence="1">Multi-pass membrane protein</topology>
    </subcellularLocation>
</comment>
<keyword evidence="11" id="KW-0732">Signal</keyword>
<dbReference type="InterPro" id="IPR002073">
    <property type="entry name" value="PDEase_catalytic_dom"/>
</dbReference>
<keyword evidence="14" id="KW-1185">Reference proteome</keyword>
<feature type="active site" description="Proton donor" evidence="7">
    <location>
        <position position="328"/>
    </location>
</feature>
<evidence type="ECO:0000256" key="5">
    <source>
        <dbReference type="ARBA" id="ARBA00022989"/>
    </source>
</evidence>
<dbReference type="eggNOG" id="KOG3688">
    <property type="taxonomic scope" value="Eukaryota"/>
</dbReference>
<feature type="domain" description="PDEase" evidence="12">
    <location>
        <begin position="253"/>
        <end position="583"/>
    </location>
</feature>
<dbReference type="AlphaFoldDB" id="A0A0D3KVJ1"/>
<dbReference type="STRING" id="2903.R1FVQ5"/>
<feature type="binding site" evidence="9">
    <location>
        <position position="369"/>
    </location>
    <ligand>
        <name>Zn(2+)</name>
        <dbReference type="ChEBI" id="CHEBI:29105"/>
        <label>2</label>
    </ligand>
</feature>
<dbReference type="GO" id="GO:0004114">
    <property type="term" value="F:3',5'-cyclic-nucleotide phosphodiesterase activity"/>
    <property type="evidence" value="ECO:0007669"/>
    <property type="project" value="InterPro"/>
</dbReference>
<dbReference type="RefSeq" id="XP_005792205.1">
    <property type="nucleotide sequence ID" value="XM_005792148.1"/>
</dbReference>
<dbReference type="InterPro" id="IPR027359">
    <property type="entry name" value="Volt_channel_dom_sf"/>
</dbReference>
<accession>A0A0D3KVJ1</accession>
<dbReference type="GeneID" id="17285045"/>
<dbReference type="PANTHER" id="PTHR11347">
    <property type="entry name" value="CYCLIC NUCLEOTIDE PHOSPHODIESTERASE"/>
    <property type="match status" value="1"/>
</dbReference>
<dbReference type="InterPro" id="IPR036971">
    <property type="entry name" value="PDEase_catalytic_dom_sf"/>
</dbReference>
<proteinExistence type="predicted"/>
<feature type="compositionally biased region" description="Basic and acidic residues" evidence="10">
    <location>
        <begin position="222"/>
        <end position="237"/>
    </location>
</feature>
<evidence type="ECO:0000256" key="11">
    <source>
        <dbReference type="SAM" id="SignalP"/>
    </source>
</evidence>
<feature type="chain" id="PRO_5044192938" description="PDEase domain-containing protein" evidence="11">
    <location>
        <begin position="25"/>
        <end position="599"/>
    </location>
</feature>
<evidence type="ECO:0000259" key="12">
    <source>
        <dbReference type="PROSITE" id="PS51845"/>
    </source>
</evidence>
<dbReference type="GO" id="GO:0005216">
    <property type="term" value="F:monoatomic ion channel activity"/>
    <property type="evidence" value="ECO:0007669"/>
    <property type="project" value="InterPro"/>
</dbReference>
<keyword evidence="6" id="KW-0472">Membrane</keyword>
<evidence type="ECO:0000256" key="3">
    <source>
        <dbReference type="ARBA" id="ARBA00022723"/>
    </source>
</evidence>
<feature type="region of interest" description="Disordered" evidence="10">
    <location>
        <begin position="191"/>
        <end position="245"/>
    </location>
</feature>
<evidence type="ECO:0000256" key="7">
    <source>
        <dbReference type="PIRSR" id="PIRSR623088-1"/>
    </source>
</evidence>
<dbReference type="HOGENOM" id="CLU_455931_0_0_1"/>
<organism evidence="13 14">
    <name type="scientific">Emiliania huxleyi (strain CCMP1516)</name>
    <dbReference type="NCBI Taxonomy" id="280463"/>
    <lineage>
        <taxon>Eukaryota</taxon>
        <taxon>Haptista</taxon>
        <taxon>Haptophyta</taxon>
        <taxon>Prymnesiophyceae</taxon>
        <taxon>Isochrysidales</taxon>
        <taxon>Noelaerhabdaceae</taxon>
        <taxon>Emiliania</taxon>
    </lineage>
</organism>
<feature type="binding site" evidence="8">
    <location>
        <position position="369"/>
    </location>
    <ligand>
        <name>AMP</name>
        <dbReference type="ChEBI" id="CHEBI:456215"/>
    </ligand>
</feature>
<feature type="binding site" evidence="9">
    <location>
        <position position="487"/>
    </location>
    <ligand>
        <name>Zn(2+)</name>
        <dbReference type="ChEBI" id="CHEBI:29105"/>
        <label>1</label>
    </ligand>
</feature>
<dbReference type="Pfam" id="PF00520">
    <property type="entry name" value="Ion_trans"/>
    <property type="match status" value="1"/>
</dbReference>
<sequence>MRKLSLSRARVLHLAVWLVSTGDGRPHFPPTARHGASRAGGYGEHAVRLYAYGSAHLRSPTNLFDISVVLVSLAFQLHYVASGAGEELSFLGVLRLVRLVRIVAVMRKIQEQRDAAKAARQLKLGSPVERVLELLNEMKDKVASRPGSEALVRDIEGVLELIVSEKLYKIDLSEVHGGKVGREMNAFLDTMGMQGSSEPSQGHGRSSVCQAQGRRSVMQLTAERRASRGELGGERKSSGSPRAESYAELSRVESILREPAVCEALAQIHDWGVDVFAFHEAACGSGLVVAAVHLLEYHGLVNELDLDLPRMAAYFRRIQDGYKDNPYHSCVHALDVMLNTSYFIRQEAIAQLLTPLDQLAALLAAAIHDHEHPGVNNNFLVATRHEWAIRYNDQSVLEAHHVASSWALLMRDEYNFVAALPREQLLSLRELVLQLVLATDMRHHFEHTARLCAKCSADALSPTSREDGMVPREDVRFLLCVVVHAADISNGLKPQALSLRWALAVMEEFFRQGDLEATLGLPISPFYDRATTSIAAAQIGFLNVVVRPYFEPLCAFLGPAVTAEVFHHLVENVRVWEEQGNALISTSTRKVGGGGPIAR</sequence>
<feature type="binding site" evidence="9">
    <location>
        <position position="369"/>
    </location>
    <ligand>
        <name>Zn(2+)</name>
        <dbReference type="ChEBI" id="CHEBI:29105"/>
        <label>1</label>
    </ligand>
</feature>
<feature type="binding site" evidence="8">
    <location>
        <begin position="328"/>
        <end position="332"/>
    </location>
    <ligand>
        <name>AMP</name>
        <dbReference type="ChEBI" id="CHEBI:456215"/>
    </ligand>
</feature>
<evidence type="ECO:0000256" key="8">
    <source>
        <dbReference type="PIRSR" id="PIRSR623088-2"/>
    </source>
</evidence>
<keyword evidence="5" id="KW-1133">Transmembrane helix</keyword>
<feature type="signal peptide" evidence="11">
    <location>
        <begin position="1"/>
        <end position="24"/>
    </location>
</feature>
<evidence type="ECO:0000313" key="13">
    <source>
        <dbReference type="EnsemblProtists" id="EOD39776"/>
    </source>
</evidence>
<name>A0A0D3KVJ1_EMIH1</name>
<dbReference type="PROSITE" id="PS51845">
    <property type="entry name" value="PDEASE_I_2"/>
    <property type="match status" value="1"/>
</dbReference>
<dbReference type="PRINTS" id="PR00387">
    <property type="entry name" value="PDIESTERASE1"/>
</dbReference>
<keyword evidence="2" id="KW-0812">Transmembrane</keyword>
<evidence type="ECO:0000256" key="10">
    <source>
        <dbReference type="SAM" id="MobiDB-lite"/>
    </source>
</evidence>
<dbReference type="InterPro" id="IPR023088">
    <property type="entry name" value="PDEase"/>
</dbReference>
<reference evidence="13" key="2">
    <citation type="submission" date="2024-10" db="UniProtKB">
        <authorList>
            <consortium name="EnsemblProtists"/>
        </authorList>
    </citation>
    <scope>IDENTIFICATION</scope>
</reference>
<protein>
    <recommendedName>
        <fullName evidence="12">PDEase domain-containing protein</fullName>
    </recommendedName>
</protein>
<evidence type="ECO:0000256" key="1">
    <source>
        <dbReference type="ARBA" id="ARBA00004141"/>
    </source>
</evidence>
<feature type="binding site" evidence="8">
    <location>
        <position position="487"/>
    </location>
    <ligand>
        <name>AMP</name>
        <dbReference type="ChEBI" id="CHEBI:456215"/>
    </ligand>
</feature>
<dbReference type="KEGG" id="ehx:EMIHUDRAFT_108787"/>
<reference evidence="14" key="1">
    <citation type="journal article" date="2013" name="Nature">
        <title>Pan genome of the phytoplankton Emiliania underpins its global distribution.</title>
        <authorList>
            <person name="Read B.A."/>
            <person name="Kegel J."/>
            <person name="Klute M.J."/>
            <person name="Kuo A."/>
            <person name="Lefebvre S.C."/>
            <person name="Maumus F."/>
            <person name="Mayer C."/>
            <person name="Miller J."/>
            <person name="Monier A."/>
            <person name="Salamov A."/>
            <person name="Young J."/>
            <person name="Aguilar M."/>
            <person name="Claverie J.M."/>
            <person name="Frickenhaus S."/>
            <person name="Gonzalez K."/>
            <person name="Herman E.K."/>
            <person name="Lin Y.C."/>
            <person name="Napier J."/>
            <person name="Ogata H."/>
            <person name="Sarno A.F."/>
            <person name="Shmutz J."/>
            <person name="Schroeder D."/>
            <person name="de Vargas C."/>
            <person name="Verret F."/>
            <person name="von Dassow P."/>
            <person name="Valentin K."/>
            <person name="Van de Peer Y."/>
            <person name="Wheeler G."/>
            <person name="Dacks J.B."/>
            <person name="Delwiche C.F."/>
            <person name="Dyhrman S.T."/>
            <person name="Glockner G."/>
            <person name="John U."/>
            <person name="Richards T."/>
            <person name="Worden A.Z."/>
            <person name="Zhang X."/>
            <person name="Grigoriev I.V."/>
            <person name="Allen A.E."/>
            <person name="Bidle K."/>
            <person name="Borodovsky M."/>
            <person name="Bowler C."/>
            <person name="Brownlee C."/>
            <person name="Cock J.M."/>
            <person name="Elias M."/>
            <person name="Gladyshev V.N."/>
            <person name="Groth M."/>
            <person name="Guda C."/>
            <person name="Hadaegh A."/>
            <person name="Iglesias-Rodriguez M.D."/>
            <person name="Jenkins J."/>
            <person name="Jones B.M."/>
            <person name="Lawson T."/>
            <person name="Leese F."/>
            <person name="Lindquist E."/>
            <person name="Lobanov A."/>
            <person name="Lomsadze A."/>
            <person name="Malik S.B."/>
            <person name="Marsh M.E."/>
            <person name="Mackinder L."/>
            <person name="Mock T."/>
            <person name="Mueller-Roeber B."/>
            <person name="Pagarete A."/>
            <person name="Parker M."/>
            <person name="Probert I."/>
            <person name="Quesneville H."/>
            <person name="Raines C."/>
            <person name="Rensing S.A."/>
            <person name="Riano-Pachon D.M."/>
            <person name="Richier S."/>
            <person name="Rokitta S."/>
            <person name="Shiraiwa Y."/>
            <person name="Soanes D.M."/>
            <person name="van der Giezen M."/>
            <person name="Wahlund T.M."/>
            <person name="Williams B."/>
            <person name="Wilson W."/>
            <person name="Wolfe G."/>
            <person name="Wurch L.L."/>
        </authorList>
    </citation>
    <scope>NUCLEOTIDE SEQUENCE</scope>
</reference>
<feature type="binding site" evidence="9">
    <location>
        <position position="368"/>
    </location>
    <ligand>
        <name>Zn(2+)</name>
        <dbReference type="ChEBI" id="CHEBI:29105"/>
        <label>1</label>
    </ligand>
</feature>
<keyword evidence="4" id="KW-0378">Hydrolase</keyword>
<dbReference type="Gene3D" id="1.20.120.350">
    <property type="entry name" value="Voltage-gated potassium channels. Chain C"/>
    <property type="match status" value="1"/>
</dbReference>
<evidence type="ECO:0000256" key="9">
    <source>
        <dbReference type="PIRSR" id="PIRSR623088-3"/>
    </source>
</evidence>
<dbReference type="GO" id="GO:0007165">
    <property type="term" value="P:signal transduction"/>
    <property type="evidence" value="ECO:0007669"/>
    <property type="project" value="InterPro"/>
</dbReference>
<dbReference type="GO" id="GO:0046872">
    <property type="term" value="F:metal ion binding"/>
    <property type="evidence" value="ECO:0007669"/>
    <property type="project" value="UniProtKB-KW"/>
</dbReference>
<dbReference type="OMA" id="RDMVIQM"/>
<evidence type="ECO:0000256" key="4">
    <source>
        <dbReference type="ARBA" id="ARBA00022801"/>
    </source>
</evidence>
<dbReference type="InterPro" id="IPR005821">
    <property type="entry name" value="Ion_trans_dom"/>
</dbReference>
<evidence type="ECO:0000256" key="6">
    <source>
        <dbReference type="ARBA" id="ARBA00023136"/>
    </source>
</evidence>
<dbReference type="Gene3D" id="1.10.1300.10">
    <property type="entry name" value="3'5'-cyclic nucleotide phosphodiesterase, catalytic domain"/>
    <property type="match status" value="1"/>
</dbReference>
<dbReference type="PaxDb" id="2903-EOD39776"/>
<dbReference type="EnsemblProtists" id="EOD39776">
    <property type="protein sequence ID" value="EOD39776"/>
    <property type="gene ID" value="EMIHUDRAFT_108787"/>
</dbReference>